<name>A0ABS9KLF7_9BACT</name>
<dbReference type="Proteomes" id="UP001165367">
    <property type="component" value="Unassembled WGS sequence"/>
</dbReference>
<dbReference type="Gene3D" id="3.40.50.1820">
    <property type="entry name" value="alpha/beta hydrolase"/>
    <property type="match status" value="1"/>
</dbReference>
<keyword evidence="3" id="KW-1185">Reference proteome</keyword>
<comment type="caution">
    <text evidence="2">The sequence shown here is derived from an EMBL/GenBank/DDBJ whole genome shotgun (WGS) entry which is preliminary data.</text>
</comment>
<evidence type="ECO:0000313" key="2">
    <source>
        <dbReference type="EMBL" id="MCG2613145.1"/>
    </source>
</evidence>
<organism evidence="2 3">
    <name type="scientific">Terrimonas ginsenosidimutans</name>
    <dbReference type="NCBI Taxonomy" id="2908004"/>
    <lineage>
        <taxon>Bacteria</taxon>
        <taxon>Pseudomonadati</taxon>
        <taxon>Bacteroidota</taxon>
        <taxon>Chitinophagia</taxon>
        <taxon>Chitinophagales</taxon>
        <taxon>Chitinophagaceae</taxon>
        <taxon>Terrimonas</taxon>
    </lineage>
</organism>
<dbReference type="RefSeq" id="WP_237868370.1">
    <property type="nucleotide sequence ID" value="NZ_JAKLTR010000001.1"/>
</dbReference>
<proteinExistence type="predicted"/>
<gene>
    <name evidence="2" type="ORF">LZZ85_02600</name>
</gene>
<dbReference type="PANTHER" id="PTHR43798:SF33">
    <property type="entry name" value="HYDROLASE, PUTATIVE (AFU_ORTHOLOGUE AFUA_2G14860)-RELATED"/>
    <property type="match status" value="1"/>
</dbReference>
<evidence type="ECO:0000313" key="3">
    <source>
        <dbReference type="Proteomes" id="UP001165367"/>
    </source>
</evidence>
<dbReference type="Pfam" id="PF00561">
    <property type="entry name" value="Abhydrolase_1"/>
    <property type="match status" value="1"/>
</dbReference>
<reference evidence="2" key="1">
    <citation type="submission" date="2022-01" db="EMBL/GenBank/DDBJ databases">
        <authorList>
            <person name="Jo J.-H."/>
            <person name="Im W.-T."/>
        </authorList>
    </citation>
    <scope>NUCLEOTIDE SEQUENCE</scope>
    <source>
        <strain evidence="2">NA20</strain>
    </source>
</reference>
<protein>
    <submittedName>
        <fullName evidence="2">Alpha/beta hydrolase</fullName>
    </submittedName>
</protein>
<dbReference type="SUPFAM" id="SSF53474">
    <property type="entry name" value="alpha/beta-Hydrolases"/>
    <property type="match status" value="1"/>
</dbReference>
<sequence length="269" mass="31226">MYHRLLTYKASFISYYRFGNGPVPVLCFHGYGENASSFSFLEHIPDRRYSFHAIELPFHGNTAWRDGLRFTAGDLDAIIKLIGLPPDTKPVLIGYSLGGRIALSLYQRSPECYSKLILLAPDGLLMNPWYWFATQTLPGNRLFRLTMHHPGWFFSLLKLMNKTGQVNASVFKFVNAYIGNRELRLVLYDRWTILRKLKPDLKTIRTLIRQHQTRVKLIYGKYDRIILPERGEKFRKGIEEYCSIKVLNGGHQILQEKFIADIIEALELP</sequence>
<accession>A0ABS9KLF7</accession>
<dbReference type="PANTHER" id="PTHR43798">
    <property type="entry name" value="MONOACYLGLYCEROL LIPASE"/>
    <property type="match status" value="1"/>
</dbReference>
<dbReference type="GO" id="GO:0016787">
    <property type="term" value="F:hydrolase activity"/>
    <property type="evidence" value="ECO:0007669"/>
    <property type="project" value="UniProtKB-KW"/>
</dbReference>
<feature type="domain" description="AB hydrolase-1" evidence="1">
    <location>
        <begin position="24"/>
        <end position="254"/>
    </location>
</feature>
<dbReference type="InterPro" id="IPR000073">
    <property type="entry name" value="AB_hydrolase_1"/>
</dbReference>
<dbReference type="EMBL" id="JAKLTR010000001">
    <property type="protein sequence ID" value="MCG2613145.1"/>
    <property type="molecule type" value="Genomic_DNA"/>
</dbReference>
<dbReference type="InterPro" id="IPR050266">
    <property type="entry name" value="AB_hydrolase_sf"/>
</dbReference>
<evidence type="ECO:0000259" key="1">
    <source>
        <dbReference type="Pfam" id="PF00561"/>
    </source>
</evidence>
<dbReference type="InterPro" id="IPR029058">
    <property type="entry name" value="AB_hydrolase_fold"/>
</dbReference>
<keyword evidence="2" id="KW-0378">Hydrolase</keyword>